<dbReference type="Proteomes" id="UP001367508">
    <property type="component" value="Unassembled WGS sequence"/>
</dbReference>
<evidence type="ECO:0000313" key="1">
    <source>
        <dbReference type="EMBL" id="KAK7324615.1"/>
    </source>
</evidence>
<sequence>MEWTTWKVREKLKARKEGDRVERNSEWESFKCEASKFRLRIYLSFKPLTLCTAYCYSSNVFGNRCESKVGSEQGLDFMKS</sequence>
<accession>A0AAN9KVD9</accession>
<proteinExistence type="predicted"/>
<dbReference type="EMBL" id="JAYMYQ010000006">
    <property type="protein sequence ID" value="KAK7324615.1"/>
    <property type="molecule type" value="Genomic_DNA"/>
</dbReference>
<name>A0AAN9KVD9_CANGL</name>
<gene>
    <name evidence="1" type="ORF">VNO77_28326</name>
</gene>
<organism evidence="1 2">
    <name type="scientific">Canavalia gladiata</name>
    <name type="common">Sword bean</name>
    <name type="synonym">Dolichos gladiatus</name>
    <dbReference type="NCBI Taxonomy" id="3824"/>
    <lineage>
        <taxon>Eukaryota</taxon>
        <taxon>Viridiplantae</taxon>
        <taxon>Streptophyta</taxon>
        <taxon>Embryophyta</taxon>
        <taxon>Tracheophyta</taxon>
        <taxon>Spermatophyta</taxon>
        <taxon>Magnoliopsida</taxon>
        <taxon>eudicotyledons</taxon>
        <taxon>Gunneridae</taxon>
        <taxon>Pentapetalae</taxon>
        <taxon>rosids</taxon>
        <taxon>fabids</taxon>
        <taxon>Fabales</taxon>
        <taxon>Fabaceae</taxon>
        <taxon>Papilionoideae</taxon>
        <taxon>50 kb inversion clade</taxon>
        <taxon>NPAAA clade</taxon>
        <taxon>indigoferoid/millettioid clade</taxon>
        <taxon>Phaseoleae</taxon>
        <taxon>Canavalia</taxon>
    </lineage>
</organism>
<dbReference type="AlphaFoldDB" id="A0AAN9KVD9"/>
<keyword evidence="2" id="KW-1185">Reference proteome</keyword>
<evidence type="ECO:0000313" key="2">
    <source>
        <dbReference type="Proteomes" id="UP001367508"/>
    </source>
</evidence>
<reference evidence="1 2" key="1">
    <citation type="submission" date="2024-01" db="EMBL/GenBank/DDBJ databases">
        <title>The genomes of 5 underutilized Papilionoideae crops provide insights into root nodulation and disease resistanc.</title>
        <authorList>
            <person name="Jiang F."/>
        </authorList>
    </citation>
    <scope>NUCLEOTIDE SEQUENCE [LARGE SCALE GENOMIC DNA]</scope>
    <source>
        <strain evidence="1">LVBAO_FW01</strain>
        <tissue evidence="1">Leaves</tissue>
    </source>
</reference>
<protein>
    <submittedName>
        <fullName evidence="1">Uncharacterized protein</fullName>
    </submittedName>
</protein>
<comment type="caution">
    <text evidence="1">The sequence shown here is derived from an EMBL/GenBank/DDBJ whole genome shotgun (WGS) entry which is preliminary data.</text>
</comment>